<dbReference type="Proteomes" id="UP000007241">
    <property type="component" value="Unassembled WGS sequence"/>
</dbReference>
<dbReference type="EMBL" id="GL882892">
    <property type="protein sequence ID" value="EGF77330.1"/>
    <property type="molecule type" value="Genomic_DNA"/>
</dbReference>
<dbReference type="Gene3D" id="2.30.30.40">
    <property type="entry name" value="SH3 Domains"/>
    <property type="match status" value="1"/>
</dbReference>
<organism evidence="2 3">
    <name type="scientific">Batrachochytrium dendrobatidis (strain JAM81 / FGSC 10211)</name>
    <name type="common">Frog chytrid fungus</name>
    <dbReference type="NCBI Taxonomy" id="684364"/>
    <lineage>
        <taxon>Eukaryota</taxon>
        <taxon>Fungi</taxon>
        <taxon>Fungi incertae sedis</taxon>
        <taxon>Chytridiomycota</taxon>
        <taxon>Chytridiomycota incertae sedis</taxon>
        <taxon>Chytridiomycetes</taxon>
        <taxon>Rhizophydiales</taxon>
        <taxon>Rhizophydiales incertae sedis</taxon>
        <taxon>Batrachochytrium</taxon>
    </lineage>
</organism>
<dbReference type="RefSeq" id="XP_006682014.1">
    <property type="nucleotide sequence ID" value="XM_006681951.1"/>
</dbReference>
<dbReference type="InParanoid" id="F4PBI5"/>
<evidence type="ECO:0000313" key="3">
    <source>
        <dbReference type="Proteomes" id="UP000007241"/>
    </source>
</evidence>
<dbReference type="GeneID" id="18241408"/>
<feature type="compositionally biased region" description="Low complexity" evidence="1">
    <location>
        <begin position="252"/>
        <end position="265"/>
    </location>
</feature>
<dbReference type="OrthoDB" id="5340910at2759"/>
<feature type="compositionally biased region" description="Polar residues" evidence="1">
    <location>
        <begin position="197"/>
        <end position="212"/>
    </location>
</feature>
<evidence type="ECO:0000313" key="2">
    <source>
        <dbReference type="EMBL" id="EGF77330.1"/>
    </source>
</evidence>
<gene>
    <name evidence="2" type="ORF">BATDEDRAFT_37433</name>
</gene>
<dbReference type="HOGENOM" id="CLU_520714_0_0_1"/>
<dbReference type="SUPFAM" id="SSF50044">
    <property type="entry name" value="SH3-domain"/>
    <property type="match status" value="1"/>
</dbReference>
<accession>F4PBI5</accession>
<keyword evidence="3" id="KW-1185">Reference proteome</keyword>
<proteinExistence type="predicted"/>
<evidence type="ECO:0000256" key="1">
    <source>
        <dbReference type="SAM" id="MobiDB-lite"/>
    </source>
</evidence>
<feature type="region of interest" description="Disordered" evidence="1">
    <location>
        <begin position="75"/>
        <end position="98"/>
    </location>
</feature>
<name>F4PBI5_BATDJ</name>
<dbReference type="STRING" id="684364.F4PBI5"/>
<dbReference type="AlphaFoldDB" id="F4PBI5"/>
<protein>
    <submittedName>
        <fullName evidence="2">Expressed protein</fullName>
    </submittedName>
</protein>
<feature type="region of interest" description="Disordered" evidence="1">
    <location>
        <begin position="249"/>
        <end position="279"/>
    </location>
</feature>
<sequence>MAAVGSTTASSAAATPAVSSNTTSSFLMGAISAAGSAVIGGAVAAGSAVSNAVNFGSEMDESPSTVVADEHGRTTYESNQTTDSSAAASAPRRSDGSTIYNVSRTGMDGVSSAVSATSGAIVGAGIASAAKTPKGKTSSTATKTVMTTTTTTVKKKKGDGTIAGETVVTTRKVLTGDNDVIQETVNVKKHSPDRTSDTLTPLGSKSIANPTVSDKPLLSKSTNLESLSSADTVGLPSKIDSQYVSFGHGESTSKSSILSTSPYTSDQHKANAKNSSLETSQVILSGADTRSTQNKNRDSSMWIRGERVTHVEHLYDEQDDDDDLNAYHAPAPTSHVVVANYFPRNSDEMHLQSGDLIGIEKLYKDGWARGQNLSQSRKRCMFPMAIVTPIISGPTQTVRKGKGNVWVGSSTTHGTTIEEQQQAFMDQNELEKAAHASALLKRIPDREDSLRRLNRNGQHRIGGGDIYGQEHSDSILNSRKEMLRVSWDQQGVSGQRVDDQYSLRSLSSDDSIKAGAVVDHRAS</sequence>
<feature type="region of interest" description="Disordered" evidence="1">
    <location>
        <begin position="188"/>
        <end position="218"/>
    </location>
</feature>
<dbReference type="InterPro" id="IPR036028">
    <property type="entry name" value="SH3-like_dom_sf"/>
</dbReference>
<reference evidence="2 3" key="1">
    <citation type="submission" date="2009-12" db="EMBL/GenBank/DDBJ databases">
        <title>The draft genome of Batrachochytrium dendrobatidis.</title>
        <authorList>
            <consortium name="US DOE Joint Genome Institute (JGI-PGF)"/>
            <person name="Kuo A."/>
            <person name="Salamov A."/>
            <person name="Schmutz J."/>
            <person name="Lucas S."/>
            <person name="Pitluck S."/>
            <person name="Rosenblum E."/>
            <person name="Stajich J."/>
            <person name="Eisen M."/>
            <person name="Grigoriev I.V."/>
        </authorList>
    </citation>
    <scope>NUCLEOTIDE SEQUENCE [LARGE SCALE GENOMIC DNA]</scope>
    <source>
        <strain evidence="3">JAM81 / FGSC 10211</strain>
    </source>
</reference>